<gene>
    <name evidence="1" type="ORF">BDY17DRAFT_201435</name>
</gene>
<dbReference type="RefSeq" id="XP_033587431.1">
    <property type="nucleotide sequence ID" value="XM_033730101.1"/>
</dbReference>
<sequence>MISPALHARNAHARLGKGSAAIGICASATARAHPANLAQRRFRPSPKRDTACARGGMVRACVRASPALPCPFSLVAEITPWLVGVTSDALARMERGVMKFPRADLDCCRSAIGRDEGALCFWPGLERATTSAPPGCCQLGAYPERCERYGGGSGRR</sequence>
<reference evidence="1" key="1">
    <citation type="journal article" date="2020" name="Stud. Mycol.">
        <title>101 Dothideomycetes genomes: a test case for predicting lifestyles and emergence of pathogens.</title>
        <authorList>
            <person name="Haridas S."/>
            <person name="Albert R."/>
            <person name="Binder M."/>
            <person name="Bloem J."/>
            <person name="Labutti K."/>
            <person name="Salamov A."/>
            <person name="Andreopoulos B."/>
            <person name="Baker S."/>
            <person name="Barry K."/>
            <person name="Bills G."/>
            <person name="Bluhm B."/>
            <person name="Cannon C."/>
            <person name="Castanera R."/>
            <person name="Culley D."/>
            <person name="Daum C."/>
            <person name="Ezra D."/>
            <person name="Gonzalez J."/>
            <person name="Henrissat B."/>
            <person name="Kuo A."/>
            <person name="Liang C."/>
            <person name="Lipzen A."/>
            <person name="Lutzoni F."/>
            <person name="Magnuson J."/>
            <person name="Mondo S."/>
            <person name="Nolan M."/>
            <person name="Ohm R."/>
            <person name="Pangilinan J."/>
            <person name="Park H.-J."/>
            <person name="Ramirez L."/>
            <person name="Alfaro M."/>
            <person name="Sun H."/>
            <person name="Tritt A."/>
            <person name="Yoshinaga Y."/>
            <person name="Zwiers L.-H."/>
            <person name="Turgeon B."/>
            <person name="Goodwin S."/>
            <person name="Spatafora J."/>
            <person name="Crous P."/>
            <person name="Grigoriev I."/>
        </authorList>
    </citation>
    <scope>NUCLEOTIDE SEQUENCE</scope>
    <source>
        <strain evidence="1">CBS 113389</strain>
    </source>
</reference>
<dbReference type="GeneID" id="54471103"/>
<evidence type="ECO:0000313" key="1">
    <source>
        <dbReference type="EMBL" id="KAF2480861.1"/>
    </source>
</evidence>
<dbReference type="EMBL" id="MU001639">
    <property type="protein sequence ID" value="KAF2480861.1"/>
    <property type="molecule type" value="Genomic_DNA"/>
</dbReference>
<organism evidence="1 2">
    <name type="scientific">Neohortaea acidophila</name>
    <dbReference type="NCBI Taxonomy" id="245834"/>
    <lineage>
        <taxon>Eukaryota</taxon>
        <taxon>Fungi</taxon>
        <taxon>Dikarya</taxon>
        <taxon>Ascomycota</taxon>
        <taxon>Pezizomycotina</taxon>
        <taxon>Dothideomycetes</taxon>
        <taxon>Dothideomycetidae</taxon>
        <taxon>Mycosphaerellales</taxon>
        <taxon>Teratosphaeriaceae</taxon>
        <taxon>Neohortaea</taxon>
    </lineage>
</organism>
<evidence type="ECO:0000313" key="2">
    <source>
        <dbReference type="Proteomes" id="UP000799767"/>
    </source>
</evidence>
<dbReference type="AlphaFoldDB" id="A0A6A6PMD7"/>
<keyword evidence="2" id="KW-1185">Reference proteome</keyword>
<accession>A0A6A6PMD7</accession>
<protein>
    <submittedName>
        <fullName evidence="1">Uncharacterized protein</fullName>
    </submittedName>
</protein>
<proteinExistence type="predicted"/>
<name>A0A6A6PMD7_9PEZI</name>
<dbReference type="Proteomes" id="UP000799767">
    <property type="component" value="Unassembled WGS sequence"/>
</dbReference>